<accession>A0A815K0U9</accession>
<organism evidence="4 5">
    <name type="scientific">Rotaria sordida</name>
    <dbReference type="NCBI Taxonomy" id="392033"/>
    <lineage>
        <taxon>Eukaryota</taxon>
        <taxon>Metazoa</taxon>
        <taxon>Spiralia</taxon>
        <taxon>Gnathifera</taxon>
        <taxon>Rotifera</taxon>
        <taxon>Eurotatoria</taxon>
        <taxon>Bdelloidea</taxon>
        <taxon>Philodinida</taxon>
        <taxon>Philodinidae</taxon>
        <taxon>Rotaria</taxon>
    </lineage>
</organism>
<dbReference type="Proteomes" id="UP000663889">
    <property type="component" value="Unassembled WGS sequence"/>
</dbReference>
<dbReference type="PANTHER" id="PTHR45641:SF19">
    <property type="entry name" value="NEPHROCYSTIN-3"/>
    <property type="match status" value="1"/>
</dbReference>
<evidence type="ECO:0000313" key="4">
    <source>
        <dbReference type="EMBL" id="CAF1388949.1"/>
    </source>
</evidence>
<proteinExistence type="predicted"/>
<sequence length="324" mass="36658">MAGTTESAGNTKYVWLDATVNKDINNLKLTEKLGEILGNLETFDDGNSCKMFIRKNDNAHILLIVSGSFGRQIIPDIHDLPQFTSELRSDAIKFAKSPYPSNAIPVLFEVKIDITGTTLPYAKIPDPTDEFEENEILLMIGTIYQESTDLISLADLFVKMGRYDVAKYYYQRYQSQFSPNSQDIKRAWNGLSDLADIQGNYFLAMNNYAEARQCFNEQLDTCKNLPPQHPQYGKCYANLAKIYENEENWTRALEFYQKADGIYQYSLPPFHPDATRIKHSIEKLKSKSQTTARGTGLVTTPKPATLSKTRVSSLTTEANYGEGY</sequence>
<dbReference type="AlphaFoldDB" id="A0A815K0U9"/>
<comment type="caution">
    <text evidence="4">The sequence shown here is derived from an EMBL/GenBank/DDBJ whole genome shotgun (WGS) entry which is preliminary data.</text>
</comment>
<dbReference type="InterPro" id="IPR011990">
    <property type="entry name" value="TPR-like_helical_dom_sf"/>
</dbReference>
<keyword evidence="1" id="KW-0677">Repeat</keyword>
<protein>
    <recommendedName>
        <fullName evidence="6">Tetratricopeptide repeat protein</fullName>
    </recommendedName>
</protein>
<evidence type="ECO:0008006" key="6">
    <source>
        <dbReference type="Google" id="ProtNLM"/>
    </source>
</evidence>
<evidence type="ECO:0000256" key="1">
    <source>
        <dbReference type="ARBA" id="ARBA00022737"/>
    </source>
</evidence>
<dbReference type="EMBL" id="CAJNOU010003405">
    <property type="protein sequence ID" value="CAF1388949.1"/>
    <property type="molecule type" value="Genomic_DNA"/>
</dbReference>
<evidence type="ECO:0000313" key="5">
    <source>
        <dbReference type="Proteomes" id="UP000663889"/>
    </source>
</evidence>
<evidence type="ECO:0000256" key="3">
    <source>
        <dbReference type="SAM" id="MobiDB-lite"/>
    </source>
</evidence>
<gene>
    <name evidence="4" type="ORF">SEV965_LOCUS30819</name>
</gene>
<dbReference type="PANTHER" id="PTHR45641">
    <property type="entry name" value="TETRATRICOPEPTIDE REPEAT PROTEIN (AFU_ORTHOLOGUE AFUA_6G03870)"/>
    <property type="match status" value="1"/>
</dbReference>
<dbReference type="Pfam" id="PF13424">
    <property type="entry name" value="TPR_12"/>
    <property type="match status" value="1"/>
</dbReference>
<name>A0A815K0U9_9BILA</name>
<dbReference type="SUPFAM" id="SSF48452">
    <property type="entry name" value="TPR-like"/>
    <property type="match status" value="1"/>
</dbReference>
<keyword evidence="2" id="KW-0802">TPR repeat</keyword>
<dbReference type="Gene3D" id="1.25.40.10">
    <property type="entry name" value="Tetratricopeptide repeat domain"/>
    <property type="match status" value="1"/>
</dbReference>
<reference evidence="4" key="1">
    <citation type="submission" date="2021-02" db="EMBL/GenBank/DDBJ databases">
        <authorList>
            <person name="Nowell W R."/>
        </authorList>
    </citation>
    <scope>NUCLEOTIDE SEQUENCE</scope>
</reference>
<feature type="region of interest" description="Disordered" evidence="3">
    <location>
        <begin position="285"/>
        <end position="312"/>
    </location>
</feature>
<evidence type="ECO:0000256" key="2">
    <source>
        <dbReference type="ARBA" id="ARBA00022803"/>
    </source>
</evidence>